<name>A0A075LP80_9BACI</name>
<feature type="transmembrane region" description="Helical" evidence="1">
    <location>
        <begin position="57"/>
        <end position="76"/>
    </location>
</feature>
<dbReference type="Pfam" id="PF19845">
    <property type="entry name" value="DUF6320"/>
    <property type="match status" value="1"/>
</dbReference>
<dbReference type="KEGG" id="tap:GZ22_14870"/>
<dbReference type="Proteomes" id="UP000027980">
    <property type="component" value="Chromosome"/>
</dbReference>
<evidence type="ECO:0000313" key="3">
    <source>
        <dbReference type="Proteomes" id="UP000027980"/>
    </source>
</evidence>
<reference evidence="2 3" key="1">
    <citation type="submission" date="2014-07" db="EMBL/GenBank/DDBJ databases">
        <title>Complete genome sequence of a moderately halophilic bacterium Terribacillus aidingensis MP602, isolated from Cryptomeria fortunei in Tianmu mountain in China.</title>
        <authorList>
            <person name="Wang Y."/>
            <person name="Lu P."/>
            <person name="Zhang L."/>
        </authorList>
    </citation>
    <scope>NUCLEOTIDE SEQUENCE [LARGE SCALE GENOMIC DNA]</scope>
    <source>
        <strain evidence="2 3">MP602</strain>
    </source>
</reference>
<feature type="transmembrane region" description="Helical" evidence="1">
    <location>
        <begin position="88"/>
        <end position="108"/>
    </location>
</feature>
<feature type="transmembrane region" description="Helical" evidence="1">
    <location>
        <begin position="115"/>
        <end position="136"/>
    </location>
</feature>
<organism evidence="2 3">
    <name type="scientific">Terribacillus saccharophilus</name>
    <dbReference type="NCBI Taxonomy" id="361277"/>
    <lineage>
        <taxon>Bacteria</taxon>
        <taxon>Bacillati</taxon>
        <taxon>Bacillota</taxon>
        <taxon>Bacilli</taxon>
        <taxon>Bacillales</taxon>
        <taxon>Bacillaceae</taxon>
        <taxon>Terribacillus</taxon>
    </lineage>
</organism>
<keyword evidence="1" id="KW-0472">Membrane</keyword>
<dbReference type="EMBL" id="CP008876">
    <property type="protein sequence ID" value="AIF67792.1"/>
    <property type="molecule type" value="Genomic_DNA"/>
</dbReference>
<feature type="transmembrane region" description="Helical" evidence="1">
    <location>
        <begin position="173"/>
        <end position="194"/>
    </location>
</feature>
<dbReference type="GeneID" id="34221819"/>
<dbReference type="InterPro" id="IPR046283">
    <property type="entry name" value="DUF6320"/>
</dbReference>
<proteinExistence type="predicted"/>
<protein>
    <recommendedName>
        <fullName evidence="4">Small multidrug resistance protein</fullName>
    </recommendedName>
</protein>
<evidence type="ECO:0000256" key="1">
    <source>
        <dbReference type="SAM" id="Phobius"/>
    </source>
</evidence>
<feature type="transmembrane region" description="Helical" evidence="1">
    <location>
        <begin position="206"/>
        <end position="224"/>
    </location>
</feature>
<sequence length="237" mass="27254">MAYCPKCGVSVEKDQVPCPLCFTYIPKIVSDEELLDENGFPTYYSLYENLVNFFIRVVYRVLCVLMILGFLIPTLIDVILNKALTWSLYSNLSILITWSFLYVAFGYVKGKRDKIIVILITICVGLLGFDLINGYAGWSVETAFPLLVITLILMQINIAIFKRNRSWFRQSGYIIFSILLLLIGIELIVGRYSNTENIVFHSVDELLPSTLLGSILLLISYRMPKKWVEKLKRKFHI</sequence>
<dbReference type="HOGENOM" id="CLU_102193_0_0_9"/>
<dbReference type="RefSeq" id="WP_038563898.1">
    <property type="nucleotide sequence ID" value="NZ_CP008876.1"/>
</dbReference>
<evidence type="ECO:0000313" key="2">
    <source>
        <dbReference type="EMBL" id="AIF67792.1"/>
    </source>
</evidence>
<feature type="transmembrane region" description="Helical" evidence="1">
    <location>
        <begin position="142"/>
        <end position="161"/>
    </location>
</feature>
<dbReference type="AlphaFoldDB" id="A0A075LP80"/>
<gene>
    <name evidence="2" type="ORF">GZ22_14870</name>
</gene>
<evidence type="ECO:0008006" key="4">
    <source>
        <dbReference type="Google" id="ProtNLM"/>
    </source>
</evidence>
<dbReference type="OrthoDB" id="80070at2"/>
<accession>A0A075LP80</accession>
<keyword evidence="1" id="KW-0812">Transmembrane</keyword>
<keyword evidence="1" id="KW-1133">Transmembrane helix</keyword>